<dbReference type="AlphaFoldDB" id="A0A409W241"/>
<dbReference type="Gene3D" id="3.40.50.300">
    <property type="entry name" value="P-loop containing nucleotide triphosphate hydrolases"/>
    <property type="match status" value="1"/>
</dbReference>
<keyword evidence="4" id="KW-1185">Reference proteome</keyword>
<dbReference type="Proteomes" id="UP000284842">
    <property type="component" value="Unassembled WGS sequence"/>
</dbReference>
<feature type="region of interest" description="Disordered" evidence="1">
    <location>
        <begin position="336"/>
        <end position="366"/>
    </location>
</feature>
<name>A0A409W241_9AGAR</name>
<proteinExistence type="predicted"/>
<evidence type="ECO:0000259" key="2">
    <source>
        <dbReference type="Pfam" id="PF01926"/>
    </source>
</evidence>
<sequence length="383" mass="42768">MPFPSTQTMLSVEDISAGDIDKTRDGIIIFMGQSGSGKSHLIDTLSRQPNRRSGNRFKGGRKTIQETRIRTRVGAQEYSLVLVDTPGLGRDVPDAEALKMIAEWMKNIYNDGILLLGIIYTHRITNTRVTSRTQDAHIRLLERICGDDFANRVIIATTMWDIVTSAIGYVAAERLESGLRNTNWKAMLQNGSHASRFTNSESSAWDLVRNLLDKPGSKTLLQQEMVDWNRTFKETSAAKFLKYQELSFPAAVRMMIPLKRLVSSLQSSNITSISSLLTSKGNIKERHDAKAERGSHLTVRHDHYDPPSISWTIHKGDSQDIEGNGTAVDQQLWQRQRSDGSDMGKDTLPAPGYSGQYGDGHDPESHSVAQLLIERRMGDGKDI</sequence>
<dbReference type="STRING" id="181874.A0A409W241"/>
<reference evidence="3 4" key="1">
    <citation type="journal article" date="2018" name="Evol. Lett.">
        <title>Horizontal gene cluster transfer increased hallucinogenic mushroom diversity.</title>
        <authorList>
            <person name="Reynolds H.T."/>
            <person name="Vijayakumar V."/>
            <person name="Gluck-Thaler E."/>
            <person name="Korotkin H.B."/>
            <person name="Matheny P.B."/>
            <person name="Slot J.C."/>
        </authorList>
    </citation>
    <scope>NUCLEOTIDE SEQUENCE [LARGE SCALE GENOMIC DNA]</scope>
    <source>
        <strain evidence="3 4">2629</strain>
    </source>
</reference>
<accession>A0A409W241</accession>
<dbReference type="GO" id="GO:0005525">
    <property type="term" value="F:GTP binding"/>
    <property type="evidence" value="ECO:0007669"/>
    <property type="project" value="InterPro"/>
</dbReference>
<dbReference type="Pfam" id="PF01926">
    <property type="entry name" value="MMR_HSR1"/>
    <property type="match status" value="1"/>
</dbReference>
<dbReference type="OrthoDB" id="2614383at2759"/>
<feature type="compositionally biased region" description="Basic and acidic residues" evidence="1">
    <location>
        <begin position="336"/>
        <end position="345"/>
    </location>
</feature>
<dbReference type="SUPFAM" id="SSF52540">
    <property type="entry name" value="P-loop containing nucleoside triphosphate hydrolases"/>
    <property type="match status" value="1"/>
</dbReference>
<dbReference type="InParanoid" id="A0A409W241"/>
<comment type="caution">
    <text evidence="3">The sequence shown here is derived from an EMBL/GenBank/DDBJ whole genome shotgun (WGS) entry which is preliminary data.</text>
</comment>
<organism evidence="3 4">
    <name type="scientific">Panaeolus cyanescens</name>
    <dbReference type="NCBI Taxonomy" id="181874"/>
    <lineage>
        <taxon>Eukaryota</taxon>
        <taxon>Fungi</taxon>
        <taxon>Dikarya</taxon>
        <taxon>Basidiomycota</taxon>
        <taxon>Agaricomycotina</taxon>
        <taxon>Agaricomycetes</taxon>
        <taxon>Agaricomycetidae</taxon>
        <taxon>Agaricales</taxon>
        <taxon>Agaricineae</taxon>
        <taxon>Galeropsidaceae</taxon>
        <taxon>Panaeolus</taxon>
    </lineage>
</organism>
<feature type="domain" description="G" evidence="2">
    <location>
        <begin position="28"/>
        <end position="116"/>
    </location>
</feature>
<protein>
    <recommendedName>
        <fullName evidence="2">G domain-containing protein</fullName>
    </recommendedName>
</protein>
<dbReference type="CDD" id="cd00882">
    <property type="entry name" value="Ras_like_GTPase"/>
    <property type="match status" value="1"/>
</dbReference>
<evidence type="ECO:0000313" key="3">
    <source>
        <dbReference type="EMBL" id="PPQ72581.1"/>
    </source>
</evidence>
<evidence type="ECO:0000256" key="1">
    <source>
        <dbReference type="SAM" id="MobiDB-lite"/>
    </source>
</evidence>
<gene>
    <name evidence="3" type="ORF">CVT24_005090</name>
</gene>
<dbReference type="InterPro" id="IPR006073">
    <property type="entry name" value="GTP-bd"/>
</dbReference>
<dbReference type="InterPro" id="IPR027417">
    <property type="entry name" value="P-loop_NTPase"/>
</dbReference>
<evidence type="ECO:0000313" key="4">
    <source>
        <dbReference type="Proteomes" id="UP000284842"/>
    </source>
</evidence>
<dbReference type="EMBL" id="NHTK01005862">
    <property type="protein sequence ID" value="PPQ72581.1"/>
    <property type="molecule type" value="Genomic_DNA"/>
</dbReference>